<dbReference type="Proteomes" id="UP001201163">
    <property type="component" value="Unassembled WGS sequence"/>
</dbReference>
<comment type="caution">
    <text evidence="4">The sequence shown here is derived from an EMBL/GenBank/DDBJ whole genome shotgun (WGS) entry which is preliminary data.</text>
</comment>
<dbReference type="InterPro" id="IPR013087">
    <property type="entry name" value="Znf_C2H2_type"/>
</dbReference>
<dbReference type="Gene3D" id="3.30.160.60">
    <property type="entry name" value="Classic Zinc Finger"/>
    <property type="match status" value="1"/>
</dbReference>
<dbReference type="SUPFAM" id="SSF57667">
    <property type="entry name" value="beta-beta-alpha zinc fingers"/>
    <property type="match status" value="1"/>
</dbReference>
<feature type="domain" description="C2H2-type" evidence="3">
    <location>
        <begin position="367"/>
        <end position="395"/>
    </location>
</feature>
<organism evidence="4 5">
    <name type="scientific">Lactarius akahatsu</name>
    <dbReference type="NCBI Taxonomy" id="416441"/>
    <lineage>
        <taxon>Eukaryota</taxon>
        <taxon>Fungi</taxon>
        <taxon>Dikarya</taxon>
        <taxon>Basidiomycota</taxon>
        <taxon>Agaricomycotina</taxon>
        <taxon>Agaricomycetes</taxon>
        <taxon>Russulales</taxon>
        <taxon>Russulaceae</taxon>
        <taxon>Lactarius</taxon>
    </lineage>
</organism>
<dbReference type="AlphaFoldDB" id="A0AAD4L7W0"/>
<evidence type="ECO:0000313" key="4">
    <source>
        <dbReference type="EMBL" id="KAH8983867.1"/>
    </source>
</evidence>
<evidence type="ECO:0000313" key="5">
    <source>
        <dbReference type="Proteomes" id="UP001201163"/>
    </source>
</evidence>
<keyword evidence="5" id="KW-1185">Reference proteome</keyword>
<feature type="region of interest" description="Disordered" evidence="2">
    <location>
        <begin position="228"/>
        <end position="268"/>
    </location>
</feature>
<dbReference type="EMBL" id="JAKELL010000083">
    <property type="protein sequence ID" value="KAH8983867.1"/>
    <property type="molecule type" value="Genomic_DNA"/>
</dbReference>
<dbReference type="PROSITE" id="PS50157">
    <property type="entry name" value="ZINC_FINGER_C2H2_2"/>
    <property type="match status" value="1"/>
</dbReference>
<keyword evidence="1" id="KW-0862">Zinc</keyword>
<name>A0AAD4L7W0_9AGAM</name>
<gene>
    <name evidence="4" type="ORF">EDB92DRAFT_1951266</name>
</gene>
<evidence type="ECO:0000259" key="3">
    <source>
        <dbReference type="PROSITE" id="PS50157"/>
    </source>
</evidence>
<accession>A0AAD4L7W0</accession>
<dbReference type="PROSITE" id="PS00028">
    <property type="entry name" value="ZINC_FINGER_C2H2_1"/>
    <property type="match status" value="1"/>
</dbReference>
<keyword evidence="1" id="KW-0479">Metal-binding</keyword>
<sequence length="405" mass="44231">MNPSDTHRKSYQVTRGGGLVTTYTSRHILSPSTLAAPAFVHHDQEGRAAQGVQRHAQSVGTDVGQLVPVREERLTRAQLFPNFPPPQTFFPHGPLQSSAPEQYHVRLDPNSPYTVGVHRPRTLASSRSTFDQRAYLPQDSLRTICDANDVFWMDLHSNTSAPEFADQPHAHLTTHDTQRPIQSGWPTNTRVGLAQLERSSTAFNDQEDVPSHSGYAGASTVYTRLESAVSASPPNDHYPAQSPPPTLGSYLPFTPSTSAPIQRPPPYQALDHESASAFASSWPSVLGSAASPANSPVRSNEHDEQAGTDRTMRSIRTKSGDVYAEYELSTDRAGGRWVCQCGSTFVRDSDWERHAVHSLSHGVGGGFDCSICDISFTRSDAMSRHLRKKHGGLKAQVQGTEGADE</sequence>
<protein>
    <recommendedName>
        <fullName evidence="3">C2H2-type domain-containing protein</fullName>
    </recommendedName>
</protein>
<feature type="compositionally biased region" description="Basic and acidic residues" evidence="2">
    <location>
        <begin position="299"/>
        <end position="312"/>
    </location>
</feature>
<keyword evidence="1" id="KW-0863">Zinc-finger</keyword>
<dbReference type="SMART" id="SM00355">
    <property type="entry name" value="ZnF_C2H2"/>
    <property type="match status" value="1"/>
</dbReference>
<feature type="region of interest" description="Disordered" evidence="2">
    <location>
        <begin position="289"/>
        <end position="316"/>
    </location>
</feature>
<dbReference type="InterPro" id="IPR036236">
    <property type="entry name" value="Znf_C2H2_sf"/>
</dbReference>
<dbReference type="GO" id="GO:0008270">
    <property type="term" value="F:zinc ion binding"/>
    <property type="evidence" value="ECO:0007669"/>
    <property type="project" value="UniProtKB-KW"/>
</dbReference>
<reference evidence="4" key="1">
    <citation type="submission" date="2022-01" db="EMBL/GenBank/DDBJ databases">
        <title>Comparative genomics reveals a dynamic genome evolution in the ectomycorrhizal milk-cap (Lactarius) mushrooms.</title>
        <authorList>
            <consortium name="DOE Joint Genome Institute"/>
            <person name="Lebreton A."/>
            <person name="Tang N."/>
            <person name="Kuo A."/>
            <person name="LaButti K."/>
            <person name="Drula E."/>
            <person name="Barry K."/>
            <person name="Clum A."/>
            <person name="Lipzen A."/>
            <person name="Mousain D."/>
            <person name="Ng V."/>
            <person name="Wang R."/>
            <person name="Wang X."/>
            <person name="Dai Y."/>
            <person name="Henrissat B."/>
            <person name="Grigoriev I.V."/>
            <person name="Guerin-Laguette A."/>
            <person name="Yu F."/>
            <person name="Martin F.M."/>
        </authorList>
    </citation>
    <scope>NUCLEOTIDE SEQUENCE</scope>
    <source>
        <strain evidence="4">QP</strain>
    </source>
</reference>
<dbReference type="Pfam" id="PF00096">
    <property type="entry name" value="zf-C2H2"/>
    <property type="match status" value="1"/>
</dbReference>
<proteinExistence type="predicted"/>
<evidence type="ECO:0000256" key="1">
    <source>
        <dbReference type="PROSITE-ProRule" id="PRU00042"/>
    </source>
</evidence>
<evidence type="ECO:0000256" key="2">
    <source>
        <dbReference type="SAM" id="MobiDB-lite"/>
    </source>
</evidence>